<dbReference type="Pfam" id="PF13365">
    <property type="entry name" value="Trypsin_2"/>
    <property type="match status" value="1"/>
</dbReference>
<dbReference type="InterPro" id="IPR043504">
    <property type="entry name" value="Peptidase_S1_PA_chymotrypsin"/>
</dbReference>
<keyword evidence="6" id="KW-1185">Reference proteome</keyword>
<dbReference type="CDD" id="cd00990">
    <property type="entry name" value="cpPDZ_AtDEGP1-like"/>
    <property type="match status" value="1"/>
</dbReference>
<sequence length="393" mass="42360">MIYFARYAVVKLNFHLNPLLKMPSGIISIEYIPCKEEFMRKLSLLVVLTMALAVPAYSQQNAKKEAAMLLDNEKNSISVFQNTADSVVNVSNLRKSKGMFDMDATEIQAGMGSGLVWDTSGHIITNYHVVDGGDSFTVAFREDQKQYKAKLIGGDPKNDIAVLKLLELPKNLKPIIPGDSRTLLVGQKTLAIGNPLGLDHTLTTGSVSALGRKIKGFGGVSINGMIQTDASINPGNSGGALLDSQGRLIGMNAMIYNAGGAGASAGLGFAIPVATIKDIVPQIIQYGRVIRPGLGVAILEDYYAARFGLREGVMVKFVDPKGPAGKAGLQGITRDRFGQYYIGDIIVGINTDSIKNYDDLYSTVNKYKIGDKVKVKIVRDGKERTVDVTLVQI</sequence>
<evidence type="ECO:0000259" key="4">
    <source>
        <dbReference type="PROSITE" id="PS50106"/>
    </source>
</evidence>
<name>A0A2K9NMR8_BACTC</name>
<dbReference type="SMART" id="SM00228">
    <property type="entry name" value="PDZ"/>
    <property type="match status" value="1"/>
</dbReference>
<dbReference type="Pfam" id="PF13180">
    <property type="entry name" value="PDZ_2"/>
    <property type="match status" value="1"/>
</dbReference>
<dbReference type="InterPro" id="IPR036034">
    <property type="entry name" value="PDZ_sf"/>
</dbReference>
<evidence type="ECO:0000256" key="1">
    <source>
        <dbReference type="ARBA" id="ARBA00010541"/>
    </source>
</evidence>
<dbReference type="InterPro" id="IPR001940">
    <property type="entry name" value="Peptidase_S1C"/>
</dbReference>
<dbReference type="PRINTS" id="PR00834">
    <property type="entry name" value="PROTEASES2C"/>
</dbReference>
<gene>
    <name evidence="5" type="ORF">C0V70_01505</name>
</gene>
<dbReference type="GO" id="GO:0006508">
    <property type="term" value="P:proteolysis"/>
    <property type="evidence" value="ECO:0007669"/>
    <property type="project" value="UniProtKB-KW"/>
</dbReference>
<dbReference type="PANTHER" id="PTHR43343">
    <property type="entry name" value="PEPTIDASE S12"/>
    <property type="match status" value="1"/>
</dbReference>
<accession>A0A2K9NMR8</accession>
<dbReference type="AlphaFoldDB" id="A0A2K9NMR8"/>
<evidence type="ECO:0000313" key="5">
    <source>
        <dbReference type="EMBL" id="AUN96800.1"/>
    </source>
</evidence>
<keyword evidence="2" id="KW-0645">Protease</keyword>
<dbReference type="Proteomes" id="UP000235584">
    <property type="component" value="Chromosome"/>
</dbReference>
<dbReference type="Gene3D" id="2.40.10.10">
    <property type="entry name" value="Trypsin-like serine proteases"/>
    <property type="match status" value="2"/>
</dbReference>
<feature type="domain" description="PDZ" evidence="4">
    <location>
        <begin position="283"/>
        <end position="381"/>
    </location>
</feature>
<organism evidence="5 6">
    <name type="scientific">Bacteriovorax stolpii</name>
    <name type="common">Bdellovibrio stolpii</name>
    <dbReference type="NCBI Taxonomy" id="960"/>
    <lineage>
        <taxon>Bacteria</taxon>
        <taxon>Pseudomonadati</taxon>
        <taxon>Bdellovibrionota</taxon>
        <taxon>Bacteriovoracia</taxon>
        <taxon>Bacteriovoracales</taxon>
        <taxon>Bacteriovoracaceae</taxon>
        <taxon>Bacteriovorax</taxon>
    </lineage>
</organism>
<dbReference type="PANTHER" id="PTHR43343:SF3">
    <property type="entry name" value="PROTEASE DO-LIKE 8, CHLOROPLASTIC"/>
    <property type="match status" value="1"/>
</dbReference>
<dbReference type="SUPFAM" id="SSF50494">
    <property type="entry name" value="Trypsin-like serine proteases"/>
    <property type="match status" value="1"/>
</dbReference>
<evidence type="ECO:0000313" key="6">
    <source>
        <dbReference type="Proteomes" id="UP000235584"/>
    </source>
</evidence>
<dbReference type="InterPro" id="IPR001478">
    <property type="entry name" value="PDZ"/>
</dbReference>
<proteinExistence type="inferred from homology"/>
<dbReference type="Gene3D" id="2.30.42.10">
    <property type="match status" value="1"/>
</dbReference>
<dbReference type="InterPro" id="IPR051201">
    <property type="entry name" value="Chloro_Bact_Ser_Proteases"/>
</dbReference>
<protein>
    <submittedName>
        <fullName evidence="5">2-alkenal reductase</fullName>
    </submittedName>
</protein>
<dbReference type="PROSITE" id="PS50106">
    <property type="entry name" value="PDZ"/>
    <property type="match status" value="1"/>
</dbReference>
<dbReference type="InterPro" id="IPR039382">
    <property type="entry name" value="DEGP1/8_PDZ_dom"/>
</dbReference>
<dbReference type="KEGG" id="bsto:C0V70_01505"/>
<reference evidence="5 6" key="1">
    <citation type="submission" date="2018-01" db="EMBL/GenBank/DDBJ databases">
        <title>Complete genome sequence of Bacteriovorax stolpii DSM12778.</title>
        <authorList>
            <person name="Tang B."/>
            <person name="Chang J."/>
        </authorList>
    </citation>
    <scope>NUCLEOTIDE SEQUENCE [LARGE SCALE GENOMIC DNA]</scope>
    <source>
        <strain evidence="5 6">DSM 12778</strain>
    </source>
</reference>
<dbReference type="EMBL" id="CP025704">
    <property type="protein sequence ID" value="AUN96800.1"/>
    <property type="molecule type" value="Genomic_DNA"/>
</dbReference>
<keyword evidence="3" id="KW-0378">Hydrolase</keyword>
<dbReference type="GO" id="GO:0004252">
    <property type="term" value="F:serine-type endopeptidase activity"/>
    <property type="evidence" value="ECO:0007669"/>
    <property type="project" value="InterPro"/>
</dbReference>
<evidence type="ECO:0000256" key="2">
    <source>
        <dbReference type="ARBA" id="ARBA00022670"/>
    </source>
</evidence>
<comment type="similarity">
    <text evidence="1">Belongs to the peptidase S1C family.</text>
</comment>
<dbReference type="InterPro" id="IPR009003">
    <property type="entry name" value="Peptidase_S1_PA"/>
</dbReference>
<evidence type="ECO:0000256" key="3">
    <source>
        <dbReference type="ARBA" id="ARBA00022801"/>
    </source>
</evidence>
<dbReference type="SUPFAM" id="SSF50156">
    <property type="entry name" value="PDZ domain-like"/>
    <property type="match status" value="1"/>
</dbReference>